<feature type="region of interest" description="Disordered" evidence="5">
    <location>
        <begin position="759"/>
        <end position="791"/>
    </location>
</feature>
<feature type="domain" description="PDZ" evidence="6">
    <location>
        <begin position="690"/>
        <end position="764"/>
    </location>
</feature>
<dbReference type="EMBL" id="JAGDFM010000031">
    <property type="protein sequence ID" value="KAG7390491.1"/>
    <property type="molecule type" value="Genomic_DNA"/>
</dbReference>
<feature type="compositionally biased region" description="Pro residues" evidence="5">
    <location>
        <begin position="651"/>
        <end position="663"/>
    </location>
</feature>
<feature type="compositionally biased region" description="Polar residues" evidence="5">
    <location>
        <begin position="980"/>
        <end position="993"/>
    </location>
</feature>
<evidence type="ECO:0000259" key="6">
    <source>
        <dbReference type="PROSITE" id="PS50106"/>
    </source>
</evidence>
<feature type="domain" description="PDZ" evidence="6">
    <location>
        <begin position="524"/>
        <end position="608"/>
    </location>
</feature>
<evidence type="ECO:0000313" key="9">
    <source>
        <dbReference type="Proteomes" id="UP000694044"/>
    </source>
</evidence>
<dbReference type="PANTHER" id="PTHR19964:SF92">
    <property type="entry name" value="PATJ HOMOLOG"/>
    <property type="match status" value="1"/>
</dbReference>
<name>A0A8T1WB63_9STRA</name>
<sequence length="1037" mass="112753">MPKNNYDDDDDDDLLMALQSMEPCGNCGAEGAKIPCMSGCGEVFYCSRECNMHHASAHRLRCRNLRCSKFNDSESESGSDDSDEYETDSSAEYETDSDEDDDDEEEEEEEAKPKKKKSKKKSRSKSRRVNSSRSVESSGSTLSRKVSLDADVEKRIEDKIMKRLKKQEEARIAQAIEARMRAEKANWRDDEMNRIIMEMRERFQSEMSTTTFWTALAKKNGLEMDSQEMQTLQKSMEHSFLASNPQSEDKMAAPMSAEEAAAAGVAAIDGSLEATVSRTRSVSKESSWNNACAAFEALRVVVWKHSFLPRLQFRADDTTSIWNTITELDADESFAHICAGDKLLSINGRAIDDSVRTEDDLNDVFAAYASPIILKFDAGNPSPENCKVHDYTVTWSNGPLGVTLKDDCATQKIPIVNRLTKKAGSVAVKQNIAIGDVLVAINNIDTIQLGCSLSMSILKKVQLPAKLRFRGVGGPAPGSVSNNEPAPQVPQRSSVTVSRQPSSLKPENGKAPADERSPSVMNFSMSMSRPSKYSINWGEGPLGLTIIPGLNEGDLPVIKKVTGTGNSVGIDKAQVGDFLESMNGIETATMHFESVVSYLKTAPKPVLLRFRAALDDDDARGPSSYRSNSTALSAKSEGSTHSSYDNAPVHMSPPKPAPIPAPAPSNHTTEIVRQVSREAPSDVYKVVWGSGPLGLTIDAKPQASGAFIKRIASQGAAAHLSQDCVGDDVTHINDMDVSRVAFQDIVAHLKNAPRPISLFFRRKTAQPRHDRQGSYSSNSGGGSPTQHDIPIPSHSRKAALAAAGEDNGVQFYNLVWQDGTPLGLSLRGADNTCEYPYITRVTGTGSAAHLPQSAMNDCLISVDGRSVHARDKSFEEVMTLLKVMQKPLTLKFQVRNVGGGQPRASPAPAPPTVQYQQRAPSPPPPQPQQSQQRKVVKTQESYTWRHNRAPPPPLPAQQPLGQSYNSSSSLPSANGMVDGHSSNNLSRSVNSMGSDRGLGAGVAAGNENKFSSIQAPFLVQNKLSTGRRQKMLKGLKK</sequence>
<feature type="compositionally biased region" description="Polar residues" evidence="5">
    <location>
        <begin position="479"/>
        <end position="505"/>
    </location>
</feature>
<feature type="compositionally biased region" description="Acidic residues" evidence="5">
    <location>
        <begin position="73"/>
        <end position="110"/>
    </location>
</feature>
<keyword evidence="3" id="KW-0862">Zinc</keyword>
<evidence type="ECO:0000256" key="5">
    <source>
        <dbReference type="SAM" id="MobiDB-lite"/>
    </source>
</evidence>
<evidence type="ECO:0000256" key="1">
    <source>
        <dbReference type="ARBA" id="ARBA00022723"/>
    </source>
</evidence>
<dbReference type="Pfam" id="PF01753">
    <property type="entry name" value="zf-MYND"/>
    <property type="match status" value="1"/>
</dbReference>
<protein>
    <recommendedName>
        <fullName evidence="10">PDZ domain-containing protein</fullName>
    </recommendedName>
</protein>
<dbReference type="AlphaFoldDB" id="A0A8T1WB63"/>
<dbReference type="OrthoDB" id="3169036at2759"/>
<dbReference type="CDD" id="cd00136">
    <property type="entry name" value="PDZ_canonical"/>
    <property type="match status" value="1"/>
</dbReference>
<proteinExistence type="predicted"/>
<evidence type="ECO:0000256" key="2">
    <source>
        <dbReference type="ARBA" id="ARBA00022771"/>
    </source>
</evidence>
<dbReference type="Proteomes" id="UP000694044">
    <property type="component" value="Unassembled WGS sequence"/>
</dbReference>
<gene>
    <name evidence="8" type="ORF">PHYPSEUDO_007717</name>
</gene>
<reference evidence="8" key="1">
    <citation type="submission" date="2021-02" db="EMBL/GenBank/DDBJ databases">
        <authorList>
            <person name="Palmer J.M."/>
        </authorList>
    </citation>
    <scope>NUCLEOTIDE SEQUENCE</scope>
    <source>
        <strain evidence="8">SCRP734</strain>
    </source>
</reference>
<evidence type="ECO:0008006" key="10">
    <source>
        <dbReference type="Google" id="ProtNLM"/>
    </source>
</evidence>
<comment type="caution">
    <text evidence="8">The sequence shown here is derived from an EMBL/GenBank/DDBJ whole genome shotgun (WGS) entry which is preliminary data.</text>
</comment>
<feature type="domain" description="MYND-type" evidence="7">
    <location>
        <begin position="24"/>
        <end position="62"/>
    </location>
</feature>
<feature type="region of interest" description="Disordered" evidence="5">
    <location>
        <begin position="474"/>
        <end position="522"/>
    </location>
</feature>
<feature type="compositionally biased region" description="Polar residues" evidence="5">
    <location>
        <begin position="624"/>
        <end position="645"/>
    </location>
</feature>
<keyword evidence="9" id="KW-1185">Reference proteome</keyword>
<keyword evidence="2 4" id="KW-0863">Zinc-finger</keyword>
<organism evidence="8 9">
    <name type="scientific">Phytophthora pseudosyringae</name>
    <dbReference type="NCBI Taxonomy" id="221518"/>
    <lineage>
        <taxon>Eukaryota</taxon>
        <taxon>Sar</taxon>
        <taxon>Stramenopiles</taxon>
        <taxon>Oomycota</taxon>
        <taxon>Peronosporomycetes</taxon>
        <taxon>Peronosporales</taxon>
        <taxon>Peronosporaceae</taxon>
        <taxon>Phytophthora</taxon>
    </lineage>
</organism>
<evidence type="ECO:0000256" key="3">
    <source>
        <dbReference type="ARBA" id="ARBA00022833"/>
    </source>
</evidence>
<feature type="compositionally biased region" description="Basic residues" evidence="5">
    <location>
        <begin position="113"/>
        <end position="130"/>
    </location>
</feature>
<dbReference type="InterPro" id="IPR001478">
    <property type="entry name" value="PDZ"/>
</dbReference>
<evidence type="ECO:0000259" key="7">
    <source>
        <dbReference type="PROSITE" id="PS50865"/>
    </source>
</evidence>
<accession>A0A8T1WB63</accession>
<dbReference type="PROSITE" id="PS50865">
    <property type="entry name" value="ZF_MYND_2"/>
    <property type="match status" value="1"/>
</dbReference>
<feature type="region of interest" description="Disordered" evidence="5">
    <location>
        <begin position="618"/>
        <end position="666"/>
    </location>
</feature>
<evidence type="ECO:0000256" key="4">
    <source>
        <dbReference type="PROSITE-ProRule" id="PRU00134"/>
    </source>
</evidence>
<feature type="region of interest" description="Disordered" evidence="5">
    <location>
        <begin position="70"/>
        <end position="147"/>
    </location>
</feature>
<dbReference type="InterPro" id="IPR002893">
    <property type="entry name" value="Znf_MYND"/>
</dbReference>
<dbReference type="SMART" id="SM00228">
    <property type="entry name" value="PDZ"/>
    <property type="match status" value="4"/>
</dbReference>
<dbReference type="Pfam" id="PF00595">
    <property type="entry name" value="PDZ"/>
    <property type="match status" value="1"/>
</dbReference>
<evidence type="ECO:0000313" key="8">
    <source>
        <dbReference type="EMBL" id="KAG7390491.1"/>
    </source>
</evidence>
<dbReference type="InterPro" id="IPR051342">
    <property type="entry name" value="PDZ_scaffold"/>
</dbReference>
<feature type="compositionally biased region" description="Low complexity" evidence="5">
    <location>
        <begin position="957"/>
        <end position="975"/>
    </location>
</feature>
<dbReference type="PROSITE" id="PS50106">
    <property type="entry name" value="PDZ"/>
    <property type="match status" value="3"/>
</dbReference>
<feature type="region of interest" description="Disordered" evidence="5">
    <location>
        <begin position="896"/>
        <end position="994"/>
    </location>
</feature>
<keyword evidence="1" id="KW-0479">Metal-binding</keyword>
<feature type="domain" description="PDZ" evidence="6">
    <location>
        <begin position="819"/>
        <end position="896"/>
    </location>
</feature>
<dbReference type="PANTHER" id="PTHR19964">
    <property type="entry name" value="MULTIPLE PDZ DOMAIN PROTEIN"/>
    <property type="match status" value="1"/>
</dbReference>
<dbReference type="GO" id="GO:0008270">
    <property type="term" value="F:zinc ion binding"/>
    <property type="evidence" value="ECO:0007669"/>
    <property type="project" value="UniProtKB-KW"/>
</dbReference>